<dbReference type="GO" id="GO:0003676">
    <property type="term" value="F:nucleic acid binding"/>
    <property type="evidence" value="ECO:0007669"/>
    <property type="project" value="InterPro"/>
</dbReference>
<dbReference type="Gene3D" id="3.30.420.10">
    <property type="entry name" value="Ribonuclease H-like superfamily/Ribonuclease H"/>
    <property type="match status" value="1"/>
</dbReference>
<dbReference type="VEuPathDB" id="VectorBase:PPAPM1_011410"/>
<dbReference type="InterPro" id="IPR012337">
    <property type="entry name" value="RNaseH-like_sf"/>
</dbReference>
<reference evidence="3" key="1">
    <citation type="submission" date="2022-08" db="UniProtKB">
        <authorList>
            <consortium name="EnsemblMetazoa"/>
        </authorList>
    </citation>
    <scope>IDENTIFICATION</scope>
    <source>
        <strain evidence="3">Israel</strain>
    </source>
</reference>
<dbReference type="PANTHER" id="PTHR10642:SF31">
    <property type="entry name" value="RIBONUCLEASE H1"/>
    <property type="match status" value="1"/>
</dbReference>
<organism evidence="3 4">
    <name type="scientific">Phlebotomus papatasi</name>
    <name type="common">Sandfly</name>
    <dbReference type="NCBI Taxonomy" id="29031"/>
    <lineage>
        <taxon>Eukaryota</taxon>
        <taxon>Metazoa</taxon>
        <taxon>Ecdysozoa</taxon>
        <taxon>Arthropoda</taxon>
        <taxon>Hexapoda</taxon>
        <taxon>Insecta</taxon>
        <taxon>Pterygota</taxon>
        <taxon>Neoptera</taxon>
        <taxon>Endopterygota</taxon>
        <taxon>Diptera</taxon>
        <taxon>Nematocera</taxon>
        <taxon>Psychodoidea</taxon>
        <taxon>Psychodidae</taxon>
        <taxon>Phlebotomus</taxon>
        <taxon>Phlebotomus</taxon>
    </lineage>
</organism>
<protein>
    <recommendedName>
        <fullName evidence="2">RNase H type-1 domain-containing protein</fullName>
    </recommendedName>
</protein>
<dbReference type="Pfam" id="PF00075">
    <property type="entry name" value="RNase_H"/>
    <property type="match status" value="1"/>
</dbReference>
<evidence type="ECO:0000259" key="2">
    <source>
        <dbReference type="PROSITE" id="PS50879"/>
    </source>
</evidence>
<dbReference type="EnsemblMetazoa" id="PPAI003796-RA">
    <property type="protein sequence ID" value="PPAI003796-PA"/>
    <property type="gene ID" value="PPAI003796"/>
</dbReference>
<accession>A0A1B0D8C3</accession>
<name>A0A1B0D8C3_PHLPP</name>
<dbReference type="PANTHER" id="PTHR10642">
    <property type="entry name" value="RIBONUCLEASE H1"/>
    <property type="match status" value="1"/>
</dbReference>
<dbReference type="EMBL" id="AJVK01004048">
    <property type="status" value="NOT_ANNOTATED_CDS"/>
    <property type="molecule type" value="Genomic_DNA"/>
</dbReference>
<feature type="domain" description="RNase H type-1" evidence="2">
    <location>
        <begin position="4"/>
        <end position="148"/>
    </location>
</feature>
<dbReference type="PROSITE" id="PS50879">
    <property type="entry name" value="RNASE_H_1"/>
    <property type="match status" value="1"/>
</dbReference>
<evidence type="ECO:0000313" key="3">
    <source>
        <dbReference type="EnsemblMetazoa" id="PPAI003796-PA"/>
    </source>
</evidence>
<dbReference type="OrthoDB" id="407198at2759"/>
<dbReference type="SUPFAM" id="SSF53098">
    <property type="entry name" value="Ribonuclease H-like"/>
    <property type="match status" value="1"/>
</dbReference>
<keyword evidence="4" id="KW-1185">Reference proteome</keyword>
<sequence length="150" mass="16723">MSMGKGYMNCWTDGCCLGNGLSAGRGVFFGDNHQWNVWEKASGAPTNTIAEIQAARRAIEIAKRNGVRKLRIYCDSLQVIEAVKLWIPNWKMNGWRTTDGHEVINKKDYMDLDQALDGTIAVELKHVAAHSGDYGNNQADRLARKGAELR</sequence>
<dbReference type="KEGG" id="ppap:129810091"/>
<dbReference type="GO" id="GO:0043137">
    <property type="term" value="P:DNA replication, removal of RNA primer"/>
    <property type="evidence" value="ECO:0007669"/>
    <property type="project" value="TreeGrafter"/>
</dbReference>
<evidence type="ECO:0000256" key="1">
    <source>
        <dbReference type="ARBA" id="ARBA00005300"/>
    </source>
</evidence>
<dbReference type="AlphaFoldDB" id="A0A1B0D8C3"/>
<dbReference type="Proteomes" id="UP000092462">
    <property type="component" value="Unassembled WGS sequence"/>
</dbReference>
<evidence type="ECO:0000313" key="4">
    <source>
        <dbReference type="Proteomes" id="UP000092462"/>
    </source>
</evidence>
<dbReference type="VEuPathDB" id="VectorBase:PPAI003796"/>
<dbReference type="GO" id="GO:0004523">
    <property type="term" value="F:RNA-DNA hybrid ribonuclease activity"/>
    <property type="evidence" value="ECO:0007669"/>
    <property type="project" value="InterPro"/>
</dbReference>
<dbReference type="RefSeq" id="XP_055716327.1">
    <property type="nucleotide sequence ID" value="XM_055860352.1"/>
</dbReference>
<dbReference type="GeneID" id="129810091"/>
<proteinExistence type="inferred from homology"/>
<dbReference type="CDD" id="cd09280">
    <property type="entry name" value="RNase_HI_eukaryote_like"/>
    <property type="match status" value="1"/>
</dbReference>
<dbReference type="InterPro" id="IPR036397">
    <property type="entry name" value="RNaseH_sf"/>
</dbReference>
<dbReference type="InterPro" id="IPR050092">
    <property type="entry name" value="RNase_H"/>
</dbReference>
<dbReference type="InterPro" id="IPR002156">
    <property type="entry name" value="RNaseH_domain"/>
</dbReference>
<comment type="similarity">
    <text evidence="1">Belongs to the RNase H family.</text>
</comment>